<evidence type="ECO:0000313" key="7">
    <source>
        <dbReference type="EMBL" id="SFM02677.1"/>
    </source>
</evidence>
<dbReference type="EMBL" id="FOTR01000006">
    <property type="protein sequence ID" value="SFM02677.1"/>
    <property type="molecule type" value="Genomic_DNA"/>
</dbReference>
<dbReference type="STRING" id="334253.SAMN04487943_106266"/>
<dbReference type="InterPro" id="IPR013762">
    <property type="entry name" value="Integrase-like_cat_sf"/>
</dbReference>
<dbReference type="SUPFAM" id="SSF56349">
    <property type="entry name" value="DNA breaking-rejoining enzymes"/>
    <property type="match status" value="1"/>
</dbReference>
<dbReference type="AlphaFoldDB" id="A0A1I4MI10"/>
<dbReference type="Pfam" id="PF00589">
    <property type="entry name" value="Phage_integrase"/>
    <property type="match status" value="1"/>
</dbReference>
<dbReference type="Gene3D" id="1.10.150.130">
    <property type="match status" value="1"/>
</dbReference>
<name>A0A1I4MI10_9BACI</name>
<keyword evidence="2 4" id="KW-0238">DNA-binding</keyword>
<dbReference type="GO" id="GO:0015074">
    <property type="term" value="P:DNA integration"/>
    <property type="evidence" value="ECO:0007669"/>
    <property type="project" value="InterPro"/>
</dbReference>
<evidence type="ECO:0000259" key="5">
    <source>
        <dbReference type="PROSITE" id="PS51898"/>
    </source>
</evidence>
<protein>
    <submittedName>
        <fullName evidence="7">Site-specific recombinase XerD</fullName>
    </submittedName>
</protein>
<keyword evidence="8" id="KW-1185">Reference proteome</keyword>
<dbReference type="GO" id="GO:0006310">
    <property type="term" value="P:DNA recombination"/>
    <property type="evidence" value="ECO:0007669"/>
    <property type="project" value="UniProtKB-KW"/>
</dbReference>
<dbReference type="Gene3D" id="1.10.443.10">
    <property type="entry name" value="Intergrase catalytic core"/>
    <property type="match status" value="1"/>
</dbReference>
<evidence type="ECO:0000256" key="3">
    <source>
        <dbReference type="ARBA" id="ARBA00023172"/>
    </source>
</evidence>
<evidence type="ECO:0000259" key="6">
    <source>
        <dbReference type="PROSITE" id="PS51900"/>
    </source>
</evidence>
<accession>A0A1I4MI10</accession>
<dbReference type="PANTHER" id="PTHR30349:SF41">
    <property type="entry name" value="INTEGRASE_RECOMBINASE PROTEIN MJ0367-RELATED"/>
    <property type="match status" value="1"/>
</dbReference>
<comment type="similarity">
    <text evidence="1">Belongs to the 'phage' integrase family.</text>
</comment>
<reference evidence="8" key="1">
    <citation type="submission" date="2016-10" db="EMBL/GenBank/DDBJ databases">
        <authorList>
            <person name="Varghese N."/>
            <person name="Submissions S."/>
        </authorList>
    </citation>
    <scope>NUCLEOTIDE SEQUENCE [LARGE SCALE GENOMIC DNA]</scope>
    <source>
        <strain evidence="8">CGMCC 1.4250</strain>
    </source>
</reference>
<dbReference type="InterPro" id="IPR011010">
    <property type="entry name" value="DNA_brk_join_enz"/>
</dbReference>
<dbReference type="InterPro" id="IPR002104">
    <property type="entry name" value="Integrase_catalytic"/>
</dbReference>
<proteinExistence type="inferred from homology"/>
<evidence type="ECO:0000256" key="1">
    <source>
        <dbReference type="ARBA" id="ARBA00008857"/>
    </source>
</evidence>
<dbReference type="PROSITE" id="PS51898">
    <property type="entry name" value="TYR_RECOMBINASE"/>
    <property type="match status" value="1"/>
</dbReference>
<evidence type="ECO:0000313" key="8">
    <source>
        <dbReference type="Proteomes" id="UP000198565"/>
    </source>
</evidence>
<feature type="domain" description="Core-binding (CB)" evidence="6">
    <location>
        <begin position="25"/>
        <end position="124"/>
    </location>
</feature>
<feature type="domain" description="Tyr recombinase" evidence="5">
    <location>
        <begin position="172"/>
        <end position="353"/>
    </location>
</feature>
<organism evidence="7 8">
    <name type="scientific">Gracilibacillus orientalis</name>
    <dbReference type="NCBI Taxonomy" id="334253"/>
    <lineage>
        <taxon>Bacteria</taxon>
        <taxon>Bacillati</taxon>
        <taxon>Bacillota</taxon>
        <taxon>Bacilli</taxon>
        <taxon>Bacillales</taxon>
        <taxon>Bacillaceae</taxon>
        <taxon>Gracilibacillus</taxon>
    </lineage>
</organism>
<dbReference type="PANTHER" id="PTHR30349">
    <property type="entry name" value="PHAGE INTEGRASE-RELATED"/>
    <property type="match status" value="1"/>
</dbReference>
<sequence>MCEINVYEVITQSEEKRWIVLNEKREPITPIMKYIKYKDSLGKAPNTLKTYCYHLKLYWEYLYAEDKYWKDIDLNILAEFIHWLRYFRKTDKVIPLMQDHMAKRSENTINQIINCVVDFYDYHLRNDSLQKDIKAKITKEITVRNKRYKGFLDHISDNIGYKNILKIKEPRRKLKTLTKEQAEAIHSACNNSRDELMIRIMYEGGLRATELLRLWIEDFNLNENSVLVRKSKTKAGEQRKVYISPETMNRFQDYIIDYHNDGIDTNYVFINLRGKNKGKPVQYWTLQALIRRINNKTGIDFTAHMLRHTYATNLHDLGVEVAIIQKLLGHSQVQTTMNMYIHPSDETIRRNWEKAHSQGGPNNDK</sequence>
<dbReference type="InterPro" id="IPR010998">
    <property type="entry name" value="Integrase_recombinase_N"/>
</dbReference>
<dbReference type="GO" id="GO:0003677">
    <property type="term" value="F:DNA binding"/>
    <property type="evidence" value="ECO:0007669"/>
    <property type="project" value="UniProtKB-UniRule"/>
</dbReference>
<evidence type="ECO:0000256" key="2">
    <source>
        <dbReference type="ARBA" id="ARBA00023125"/>
    </source>
</evidence>
<dbReference type="RefSeq" id="WP_245780799.1">
    <property type="nucleotide sequence ID" value="NZ_FOTR01000006.1"/>
</dbReference>
<dbReference type="Proteomes" id="UP000198565">
    <property type="component" value="Unassembled WGS sequence"/>
</dbReference>
<keyword evidence="3" id="KW-0233">DNA recombination</keyword>
<evidence type="ECO:0000256" key="4">
    <source>
        <dbReference type="PROSITE-ProRule" id="PRU01248"/>
    </source>
</evidence>
<gene>
    <name evidence="7" type="ORF">SAMN04487943_106266</name>
</gene>
<dbReference type="PROSITE" id="PS51900">
    <property type="entry name" value="CB"/>
    <property type="match status" value="1"/>
</dbReference>
<dbReference type="InterPro" id="IPR050090">
    <property type="entry name" value="Tyrosine_recombinase_XerCD"/>
</dbReference>
<dbReference type="InterPro" id="IPR044068">
    <property type="entry name" value="CB"/>
</dbReference>